<dbReference type="InterPro" id="IPR032675">
    <property type="entry name" value="LRR_dom_sf"/>
</dbReference>
<feature type="region of interest" description="Disordered" evidence="9">
    <location>
        <begin position="274"/>
        <end position="293"/>
    </location>
</feature>
<dbReference type="FunFam" id="3.80.10.10:FF:002837">
    <property type="entry name" value="Probable inactive receptor kinase At5g67200"/>
    <property type="match status" value="1"/>
</dbReference>
<keyword evidence="7 10" id="KW-1133">Transmembrane helix</keyword>
<dbReference type="InterPro" id="IPR046959">
    <property type="entry name" value="PRK1-6/SRF4-like"/>
</dbReference>
<evidence type="ECO:0000256" key="1">
    <source>
        <dbReference type="ARBA" id="ARBA00004167"/>
    </source>
</evidence>
<keyword evidence="6" id="KW-0677">Repeat</keyword>
<gene>
    <name evidence="12" type="ORF">L1049_024139</name>
</gene>
<dbReference type="AlphaFoldDB" id="A0AAP0S095"/>
<dbReference type="InterPro" id="IPR001611">
    <property type="entry name" value="Leu-rich_rpt"/>
</dbReference>
<organism evidence="12 13">
    <name type="scientific">Liquidambar formosana</name>
    <name type="common">Formosan gum</name>
    <dbReference type="NCBI Taxonomy" id="63359"/>
    <lineage>
        <taxon>Eukaryota</taxon>
        <taxon>Viridiplantae</taxon>
        <taxon>Streptophyta</taxon>
        <taxon>Embryophyta</taxon>
        <taxon>Tracheophyta</taxon>
        <taxon>Spermatophyta</taxon>
        <taxon>Magnoliopsida</taxon>
        <taxon>eudicotyledons</taxon>
        <taxon>Gunneridae</taxon>
        <taxon>Pentapetalae</taxon>
        <taxon>Saxifragales</taxon>
        <taxon>Altingiaceae</taxon>
        <taxon>Liquidambar</taxon>
    </lineage>
</organism>
<keyword evidence="2" id="KW-0597">Phosphoprotein</keyword>
<dbReference type="GO" id="GO:0016020">
    <property type="term" value="C:membrane"/>
    <property type="evidence" value="ECO:0007669"/>
    <property type="project" value="UniProtKB-SubCell"/>
</dbReference>
<evidence type="ECO:0000256" key="5">
    <source>
        <dbReference type="ARBA" id="ARBA00022729"/>
    </source>
</evidence>
<comment type="caution">
    <text evidence="12">The sequence shown here is derived from an EMBL/GenBank/DDBJ whole genome shotgun (WGS) entry which is preliminary data.</text>
</comment>
<dbReference type="SUPFAM" id="SSF52058">
    <property type="entry name" value="L domain-like"/>
    <property type="match status" value="1"/>
</dbReference>
<comment type="subcellular location">
    <subcellularLocation>
        <location evidence="1">Membrane</location>
        <topology evidence="1">Single-pass membrane protein</topology>
    </subcellularLocation>
</comment>
<evidence type="ECO:0000256" key="3">
    <source>
        <dbReference type="ARBA" id="ARBA00022614"/>
    </source>
</evidence>
<evidence type="ECO:0000256" key="9">
    <source>
        <dbReference type="SAM" id="MobiDB-lite"/>
    </source>
</evidence>
<reference evidence="12 13" key="1">
    <citation type="journal article" date="2024" name="Plant J.">
        <title>Genome sequences and population genomics reveal climatic adaptation and genomic divergence between two closely related sweetgum species.</title>
        <authorList>
            <person name="Xu W.Q."/>
            <person name="Ren C.Q."/>
            <person name="Zhang X.Y."/>
            <person name="Comes H.P."/>
            <person name="Liu X.H."/>
            <person name="Li Y.G."/>
            <person name="Kettle C.J."/>
            <person name="Jalonen R."/>
            <person name="Gaisberger H."/>
            <person name="Ma Y.Z."/>
            <person name="Qiu Y.X."/>
        </authorList>
    </citation>
    <scope>NUCLEOTIDE SEQUENCE [LARGE SCALE GENOMIC DNA]</scope>
    <source>
        <strain evidence="12">Hangzhou</strain>
    </source>
</reference>
<evidence type="ECO:0008006" key="14">
    <source>
        <dbReference type="Google" id="ProtNLM"/>
    </source>
</evidence>
<dbReference type="PANTHER" id="PTHR48007">
    <property type="entry name" value="LEUCINE-RICH REPEAT RECEPTOR-LIKE PROTEIN KINASE PXC1"/>
    <property type="match status" value="1"/>
</dbReference>
<dbReference type="Gene3D" id="3.80.10.10">
    <property type="entry name" value="Ribonuclease Inhibitor"/>
    <property type="match status" value="2"/>
</dbReference>
<dbReference type="PANTHER" id="PTHR48007:SF50">
    <property type="entry name" value="PROTEIN KINASE DOMAIN-CONTAINING PROTEIN"/>
    <property type="match status" value="1"/>
</dbReference>
<evidence type="ECO:0000256" key="2">
    <source>
        <dbReference type="ARBA" id="ARBA00022553"/>
    </source>
</evidence>
<keyword evidence="4 10" id="KW-0812">Transmembrane</keyword>
<keyword evidence="3" id="KW-0433">Leucine-rich repeat</keyword>
<name>A0AAP0S095_LIQFO</name>
<evidence type="ECO:0000313" key="12">
    <source>
        <dbReference type="EMBL" id="KAK9284957.1"/>
    </source>
</evidence>
<feature type="signal peptide" evidence="11">
    <location>
        <begin position="1"/>
        <end position="45"/>
    </location>
</feature>
<feature type="compositionally biased region" description="Polar residues" evidence="9">
    <location>
        <begin position="278"/>
        <end position="289"/>
    </location>
</feature>
<proteinExistence type="predicted"/>
<feature type="chain" id="PRO_5042964802" description="Leucine-rich repeat-containing N-terminal plant-type domain-containing protein" evidence="11">
    <location>
        <begin position="46"/>
        <end position="371"/>
    </location>
</feature>
<dbReference type="EMBL" id="JBBPBK010000005">
    <property type="protein sequence ID" value="KAK9284957.1"/>
    <property type="molecule type" value="Genomic_DNA"/>
</dbReference>
<evidence type="ECO:0000313" key="13">
    <source>
        <dbReference type="Proteomes" id="UP001415857"/>
    </source>
</evidence>
<keyword evidence="13" id="KW-1185">Reference proteome</keyword>
<keyword evidence="5 11" id="KW-0732">Signal</keyword>
<dbReference type="Pfam" id="PF00560">
    <property type="entry name" value="LRR_1"/>
    <property type="match status" value="2"/>
</dbReference>
<keyword evidence="8 10" id="KW-0472">Membrane</keyword>
<evidence type="ECO:0000256" key="8">
    <source>
        <dbReference type="ARBA" id="ARBA00023136"/>
    </source>
</evidence>
<evidence type="ECO:0000256" key="6">
    <source>
        <dbReference type="ARBA" id="ARBA00022737"/>
    </source>
</evidence>
<evidence type="ECO:0000256" key="4">
    <source>
        <dbReference type="ARBA" id="ARBA00022692"/>
    </source>
</evidence>
<dbReference type="FunFam" id="3.80.10.10:FF:000722">
    <property type="entry name" value="Leucine-rich repeat receptor-like protein kinase"/>
    <property type="match status" value="1"/>
</dbReference>
<evidence type="ECO:0000256" key="10">
    <source>
        <dbReference type="SAM" id="Phobius"/>
    </source>
</evidence>
<evidence type="ECO:0000256" key="11">
    <source>
        <dbReference type="SAM" id="SignalP"/>
    </source>
</evidence>
<sequence>MKHNASSPLLTLSLLTMQATKNHPDLLTLLLSLTVSFLSLSSAAAAGTPSPPLNLLVPSDAVSLLSFKAKADLDNKLLYALHERFDYCQWQGVKCAQGRVVRFALPGFALRGVFPTDTLTRLDQLRVLSLQNNSLAGPIPDLSGLANLKSLFLDQNSFTGTFPLSVLSLHRLRTLDLSYNNLTGPIPVELNVLDRIIDLRLQRNQFNGTVPPLNQSTLKVFNVSGNNLTGAIPITPTLSRFDISSFSWNPNLCGEIIHRDCYSPSPFFDSPIPSQSPWPVSQNSRSQGVALSPSPKKHYKTGLILGFSVGIIVLIGSILCFFAVVRKQRNQTNSKPAMASSDVSANAGRYSPCTHNASKRRRIRAKCEENM</sequence>
<dbReference type="Proteomes" id="UP001415857">
    <property type="component" value="Unassembled WGS sequence"/>
</dbReference>
<evidence type="ECO:0000256" key="7">
    <source>
        <dbReference type="ARBA" id="ARBA00022989"/>
    </source>
</evidence>
<protein>
    <recommendedName>
        <fullName evidence="14">Leucine-rich repeat-containing N-terminal plant-type domain-containing protein</fullName>
    </recommendedName>
</protein>
<accession>A0AAP0S095</accession>
<feature type="transmembrane region" description="Helical" evidence="10">
    <location>
        <begin position="303"/>
        <end position="325"/>
    </location>
</feature>